<dbReference type="Pfam" id="PF04113">
    <property type="entry name" value="Gpi16"/>
    <property type="match status" value="2"/>
</dbReference>
<organism evidence="3 4">
    <name type="scientific">Schizopora paradoxa</name>
    <dbReference type="NCBI Taxonomy" id="27342"/>
    <lineage>
        <taxon>Eukaryota</taxon>
        <taxon>Fungi</taxon>
        <taxon>Dikarya</taxon>
        <taxon>Basidiomycota</taxon>
        <taxon>Agaricomycotina</taxon>
        <taxon>Agaricomycetes</taxon>
        <taxon>Hymenochaetales</taxon>
        <taxon>Schizoporaceae</taxon>
        <taxon>Schizopora</taxon>
    </lineage>
</organism>
<dbReference type="EMBL" id="KQ086000">
    <property type="protein sequence ID" value="KLO11416.1"/>
    <property type="molecule type" value="Genomic_DNA"/>
</dbReference>
<dbReference type="Proteomes" id="UP000053477">
    <property type="component" value="Unassembled WGS sequence"/>
</dbReference>
<keyword evidence="1" id="KW-0812">Transmembrane</keyword>
<evidence type="ECO:0000313" key="3">
    <source>
        <dbReference type="EMBL" id="KLO11416.1"/>
    </source>
</evidence>
<feature type="transmembrane region" description="Helical" evidence="1">
    <location>
        <begin position="504"/>
        <end position="525"/>
    </location>
</feature>
<evidence type="ECO:0000256" key="1">
    <source>
        <dbReference type="SAM" id="Phobius"/>
    </source>
</evidence>
<keyword evidence="1" id="KW-1133">Transmembrane helix</keyword>
<dbReference type="STRING" id="27342.A0A0H2S382"/>
<feature type="chain" id="PRO_5005202380" evidence="2">
    <location>
        <begin position="17"/>
        <end position="547"/>
    </location>
</feature>
<dbReference type="FunCoup" id="A0A0H2S382">
    <property type="interactions" value="257"/>
</dbReference>
<dbReference type="GO" id="GO:0042765">
    <property type="term" value="C:GPI-anchor transamidase complex"/>
    <property type="evidence" value="ECO:0007669"/>
    <property type="project" value="InterPro"/>
</dbReference>
<gene>
    <name evidence="3" type="ORF">SCHPADRAFT_831146</name>
</gene>
<dbReference type="PANTHER" id="PTHR12959">
    <property type="entry name" value="GPI TRANSAMIDASE COMPONENT PIG-T-RELATED"/>
    <property type="match status" value="1"/>
</dbReference>
<evidence type="ECO:0000256" key="2">
    <source>
        <dbReference type="SAM" id="SignalP"/>
    </source>
</evidence>
<protein>
    <submittedName>
        <fullName evidence="3">GPI transamidase component GPI16</fullName>
    </submittedName>
</protein>
<feature type="signal peptide" evidence="2">
    <location>
        <begin position="1"/>
        <end position="16"/>
    </location>
</feature>
<keyword evidence="4" id="KW-1185">Reference proteome</keyword>
<dbReference type="OrthoDB" id="331263at2759"/>
<dbReference type="InterPro" id="IPR007245">
    <property type="entry name" value="PIG-T"/>
</dbReference>
<dbReference type="GO" id="GO:0016255">
    <property type="term" value="P:attachment of GPI anchor to protein"/>
    <property type="evidence" value="ECO:0007669"/>
    <property type="project" value="InterPro"/>
</dbReference>
<name>A0A0H2S382_9AGAM</name>
<keyword evidence="1" id="KW-0472">Membrane</keyword>
<sequence>MKLLAFCFGLFAVVRAHDEEFREHLHLRHLDDGRVSALFSFTTLLKDTAPRSPLSIGEDDIPQHYTLFPLALGQVLREHAVTEVHLTLNAGKWDYTRWGYPEDPAVATGAELWAWMGESPSISIDERWKGLRNSLAGLFCASLGSLDEMRTTSPMYSFRPEGSLPLFNQTHKLRHALLPSEHVCTENLTPFVKLLPCKTSTGIASLLNPHRLFDADWHGMGVHVKWDPKTGISVQLNFQTVLDPVRHSSRGQRVDFSLKTLFDREIPKACPVAADSVIDVFMAEGEYNIVAPGPSIMEGELAKFIVPELPMPLDIAVRWPGEASNLFMNVLQYSNHAPASKQNSHPTNIEVLRTLTGATQSYGKLHVEVKNNLDSDVDVIYVETMPWLVQFYIHTLKLSVDGKERQDLLKHFSYKPSEAHGRPMLFEGVLTVPAKSTVRLTLDVLKSFLRYTEHQPDAQRGWDLPPAVFIPITNNNSSEGRILRRLYTPAVLVDLATPDFSMPYNVIIMSSTLIALIFGSVFNLLTRKFVALPVEGPSESEPSTGTK</sequence>
<evidence type="ECO:0000313" key="4">
    <source>
        <dbReference type="Proteomes" id="UP000053477"/>
    </source>
</evidence>
<reference evidence="3 4" key="1">
    <citation type="submission" date="2015-04" db="EMBL/GenBank/DDBJ databases">
        <title>Complete genome sequence of Schizopora paradoxa KUC8140, a cosmopolitan wood degrader in East Asia.</title>
        <authorList>
            <consortium name="DOE Joint Genome Institute"/>
            <person name="Min B."/>
            <person name="Park H."/>
            <person name="Jang Y."/>
            <person name="Kim J.-J."/>
            <person name="Kim K.H."/>
            <person name="Pangilinan J."/>
            <person name="Lipzen A."/>
            <person name="Riley R."/>
            <person name="Grigoriev I.V."/>
            <person name="Spatafora J.W."/>
            <person name="Choi I.-G."/>
        </authorList>
    </citation>
    <scope>NUCLEOTIDE SEQUENCE [LARGE SCALE GENOMIC DNA]</scope>
    <source>
        <strain evidence="3 4">KUC8140</strain>
    </source>
</reference>
<dbReference type="InParanoid" id="A0A0H2S382"/>
<dbReference type="PANTHER" id="PTHR12959:SF11">
    <property type="entry name" value="GPI TRANSAMIDASE COMPONENT PIG-T"/>
    <property type="match status" value="1"/>
</dbReference>
<proteinExistence type="predicted"/>
<dbReference type="AlphaFoldDB" id="A0A0H2S382"/>
<keyword evidence="2" id="KW-0732">Signal</keyword>
<accession>A0A0H2S382</accession>